<dbReference type="Proteomes" id="UP001218412">
    <property type="component" value="Chromosome"/>
</dbReference>
<evidence type="ECO:0000313" key="2">
    <source>
        <dbReference type="Proteomes" id="UP001218412"/>
    </source>
</evidence>
<organism evidence="1 2">
    <name type="scientific">Paracoccus stylophorae</name>
    <dbReference type="NCBI Taxonomy" id="659350"/>
    <lineage>
        <taxon>Bacteria</taxon>
        <taxon>Pseudomonadati</taxon>
        <taxon>Pseudomonadota</taxon>
        <taxon>Alphaproteobacteria</taxon>
        <taxon>Rhodobacterales</taxon>
        <taxon>Paracoccaceae</taxon>
        <taxon>Paracoccus</taxon>
    </lineage>
</organism>
<accession>A0ABY7T1E9</accession>
<protein>
    <submittedName>
        <fullName evidence="1">Uncharacterized protein</fullName>
    </submittedName>
</protein>
<gene>
    <name evidence="1" type="ORF">JHW45_00775</name>
</gene>
<name>A0ABY7T1E9_9RHOB</name>
<keyword evidence="2" id="KW-1185">Reference proteome</keyword>
<sequence length="71" mass="8191">MKDQPMTPKHPHVTVHLTERDGNAFAILGRCRRAAEIAQLPEEEIERFLTEAMAGDYDHLVQTATRWFEIT</sequence>
<evidence type="ECO:0000313" key="1">
    <source>
        <dbReference type="EMBL" id="WCR12402.1"/>
    </source>
</evidence>
<dbReference type="EMBL" id="CP067134">
    <property type="protein sequence ID" value="WCR12402.1"/>
    <property type="molecule type" value="Genomic_DNA"/>
</dbReference>
<reference evidence="1 2" key="1">
    <citation type="submission" date="2021-01" db="EMBL/GenBank/DDBJ databases">
        <title>Biogeographic distribution of Paracoccus.</title>
        <authorList>
            <person name="Hollensteiner J."/>
            <person name="Leineberger J."/>
            <person name="Brinkhoff T."/>
            <person name="Daniel R."/>
        </authorList>
    </citation>
    <scope>NUCLEOTIDE SEQUENCE [LARGE SCALE GENOMIC DNA]</scope>
    <source>
        <strain evidence="1 2">LMG25392</strain>
    </source>
</reference>
<proteinExistence type="predicted"/>